<gene>
    <name evidence="1" type="ORF">QAD02_019178</name>
</gene>
<comment type="caution">
    <text evidence="1">The sequence shown here is derived from an EMBL/GenBank/DDBJ whole genome shotgun (WGS) entry which is preliminary data.</text>
</comment>
<proteinExistence type="predicted"/>
<dbReference type="EMBL" id="CM056741">
    <property type="protein sequence ID" value="KAJ8683386.1"/>
    <property type="molecule type" value="Genomic_DNA"/>
</dbReference>
<evidence type="ECO:0000313" key="2">
    <source>
        <dbReference type="Proteomes" id="UP001239111"/>
    </source>
</evidence>
<accession>A0ACC2PK19</accession>
<keyword evidence="2" id="KW-1185">Reference proteome</keyword>
<evidence type="ECO:0000313" key="1">
    <source>
        <dbReference type="EMBL" id="KAJ8683386.1"/>
    </source>
</evidence>
<name>A0ACC2PK19_9HYME</name>
<sequence>MEKNDANKNARKLSRFHVPQRWITIVVLSFTLFNGAAMQFCLSIALTKMVEQVDSEVKIGNDTCPDRDYVQTTKKYLNKTSSVMELFDWSEYTQGIILSSFYWAYLVTSVTASIPIRKLGGKSTLAYGTLSTAVLTLFTPVSTIWGGSIGLISVRVLLGIGQGWIFPAVHTVIAQWIPPHERSLAGTISFSGYSLGIIFSMTASGLILQYSEYGWPLVFYFLGGVGILSWMTVYMFCYDRPANNPFISSSEMRYLKRNQKDVLEDLPPTPWHDILTSKPFWALLVVSIGALWTFTIITVDIPKYMSGVLKLSAENTGYSSSIPTLLKWIFSFAMSFISDYLIANEKMSITRVRMIATTLCTFGSALFIVAASYAGCNQSLFVIFLAIAMSLKGCIYCSILINPLDLSPNHSGVVMGLANGMGTFSSIFAPYIVGLLTPNQSMSEWRLIFWSIFIIATVTNVIYLMFGSGEVQDWNYPRSSQKKEATVEELQLLTPKISIQSEREKISKNLSNTARTDSIA</sequence>
<organism evidence="1 2">
    <name type="scientific">Eretmocerus hayati</name>
    <dbReference type="NCBI Taxonomy" id="131215"/>
    <lineage>
        <taxon>Eukaryota</taxon>
        <taxon>Metazoa</taxon>
        <taxon>Ecdysozoa</taxon>
        <taxon>Arthropoda</taxon>
        <taxon>Hexapoda</taxon>
        <taxon>Insecta</taxon>
        <taxon>Pterygota</taxon>
        <taxon>Neoptera</taxon>
        <taxon>Endopterygota</taxon>
        <taxon>Hymenoptera</taxon>
        <taxon>Apocrita</taxon>
        <taxon>Proctotrupomorpha</taxon>
        <taxon>Chalcidoidea</taxon>
        <taxon>Aphelinidae</taxon>
        <taxon>Aphelininae</taxon>
        <taxon>Eretmocerus</taxon>
    </lineage>
</organism>
<dbReference type="Proteomes" id="UP001239111">
    <property type="component" value="Chromosome 1"/>
</dbReference>
<protein>
    <submittedName>
        <fullName evidence="1">Uncharacterized protein</fullName>
    </submittedName>
</protein>
<reference evidence="1" key="1">
    <citation type="submission" date="2023-04" db="EMBL/GenBank/DDBJ databases">
        <title>A chromosome-level genome assembly of the parasitoid wasp Eretmocerus hayati.</title>
        <authorList>
            <person name="Zhong Y."/>
            <person name="Liu S."/>
            <person name="Liu Y."/>
        </authorList>
    </citation>
    <scope>NUCLEOTIDE SEQUENCE</scope>
    <source>
        <strain evidence="1">ZJU_SS_LIU_2023</strain>
    </source>
</reference>